<proteinExistence type="predicted"/>
<dbReference type="Proteomes" id="UP001163846">
    <property type="component" value="Unassembled WGS sequence"/>
</dbReference>
<dbReference type="AlphaFoldDB" id="A0AA38P7C1"/>
<evidence type="ECO:0000313" key="2">
    <source>
        <dbReference type="Proteomes" id="UP001163846"/>
    </source>
</evidence>
<dbReference type="EMBL" id="MU806232">
    <property type="protein sequence ID" value="KAJ3837648.1"/>
    <property type="molecule type" value="Genomic_DNA"/>
</dbReference>
<reference evidence="1" key="1">
    <citation type="submission" date="2022-08" db="EMBL/GenBank/DDBJ databases">
        <authorList>
            <consortium name="DOE Joint Genome Institute"/>
            <person name="Min B."/>
            <person name="Riley R."/>
            <person name="Sierra-Patev S."/>
            <person name="Naranjo-Ortiz M."/>
            <person name="Looney B."/>
            <person name="Konkel Z."/>
            <person name="Slot J.C."/>
            <person name="Sakamoto Y."/>
            <person name="Steenwyk J.L."/>
            <person name="Rokas A."/>
            <person name="Carro J."/>
            <person name="Camarero S."/>
            <person name="Ferreira P."/>
            <person name="Molpeceres G."/>
            <person name="Ruiz-Duenas F.J."/>
            <person name="Serrano A."/>
            <person name="Henrissat B."/>
            <person name="Drula E."/>
            <person name="Hughes K.W."/>
            <person name="Mata J.L."/>
            <person name="Ishikawa N.K."/>
            <person name="Vargas-Isla R."/>
            <person name="Ushijima S."/>
            <person name="Smith C.A."/>
            <person name="Ahrendt S."/>
            <person name="Andreopoulos W."/>
            <person name="He G."/>
            <person name="Labutti K."/>
            <person name="Lipzen A."/>
            <person name="Ng V."/>
            <person name="Sandor L."/>
            <person name="Barry K."/>
            <person name="Martinez A.T."/>
            <person name="Xiao Y."/>
            <person name="Gibbons J.G."/>
            <person name="Terashima K."/>
            <person name="Hibbett D.S."/>
            <person name="Grigoriev I.V."/>
        </authorList>
    </citation>
    <scope>NUCLEOTIDE SEQUENCE</scope>
    <source>
        <strain evidence="1">TFB9207</strain>
    </source>
</reference>
<comment type="caution">
    <text evidence="1">The sequence shown here is derived from an EMBL/GenBank/DDBJ whole genome shotgun (WGS) entry which is preliminary data.</text>
</comment>
<organism evidence="1 2">
    <name type="scientific">Lentinula raphanica</name>
    <dbReference type="NCBI Taxonomy" id="153919"/>
    <lineage>
        <taxon>Eukaryota</taxon>
        <taxon>Fungi</taxon>
        <taxon>Dikarya</taxon>
        <taxon>Basidiomycota</taxon>
        <taxon>Agaricomycotina</taxon>
        <taxon>Agaricomycetes</taxon>
        <taxon>Agaricomycetidae</taxon>
        <taxon>Agaricales</taxon>
        <taxon>Marasmiineae</taxon>
        <taxon>Omphalotaceae</taxon>
        <taxon>Lentinula</taxon>
    </lineage>
</organism>
<evidence type="ECO:0008006" key="3">
    <source>
        <dbReference type="Google" id="ProtNLM"/>
    </source>
</evidence>
<sequence length="364" mass="41792">MSMHWNARNSSAHLPSLPEELWSKIIELAHDVPSEFISRLKLLSFHASLTSTLPVINMLPVILVCKMWYRLALPFLYKDMVLTDSSELQGAAETVALRPFGHHTTRLVLHMRPDLDDLYSLLLHLSNIEIVIIDYGHESDYSYGTMLSERILALPRLRLLCGPNFLGLMSTPTCPTLCAMTFPLRVDKPVPDQDSQQDPLPLFPNLSQLYFAYNISLSTIKYVTPDMRRDFQSVTSILIGYDYKESYLDLILCISGYLPNLRYIGIQTTFQDCFCEWGSFRNPAPIPSGVHTLGLSFRREKIWSPRIFKMLCQGLEHIHGYGLKVIRIDEDTILHIKSQPSIAERVHEIFQTKKWKLEVGDMYV</sequence>
<gene>
    <name evidence="1" type="ORF">F5878DRAFT_685116</name>
</gene>
<keyword evidence="2" id="KW-1185">Reference proteome</keyword>
<evidence type="ECO:0000313" key="1">
    <source>
        <dbReference type="EMBL" id="KAJ3837648.1"/>
    </source>
</evidence>
<name>A0AA38P7C1_9AGAR</name>
<accession>A0AA38P7C1</accession>
<protein>
    <recommendedName>
        <fullName evidence="3">F-box domain-containing protein</fullName>
    </recommendedName>
</protein>